<evidence type="ECO:0000256" key="2">
    <source>
        <dbReference type="SAM" id="MobiDB-lite"/>
    </source>
</evidence>
<evidence type="ECO:0000313" key="3">
    <source>
        <dbReference type="EMBL" id="KZL80759.1"/>
    </source>
</evidence>
<keyword evidence="1" id="KW-0539">Nucleus</keyword>
<accession>A0A167B0V5</accession>
<proteinExistence type="predicted"/>
<sequence>MPNNRSSSPPGDASLSLRFVSSIDPEPKKKVAHKKSRAGCTSCKKRKVKVDASYCQQKITKTHSNQCDEFYPCKNCLRRNETCVPPPKTSSPEAGDSPPAQRPFDTSGPVNLLHMELFHHFQHVTIPTLCFTEIWPSVIPLAFKEEYLMTAMLAVSARHLSILQPQEKIYVEAAMALLSRSCSVFSAVLDRSDKYDPLFFTAQLIQYLTWSNLEFLKNENVPDSPVLDLSRDQLFLLSSGVRVFLSRTRVHGSDSIFARSWQSSQCDALDLIVTEQGMDRNSIVEGFMKRYDELTPGGSPSNLDDRETYTAEKDMERASFRNIVNTLSVILALWTYRETNTRPSERSDLERYILAFPLFCFGPFLDMIVANDSRALLVLYHFYNTSQLLLGNNTTWWASGRMKVMSHFIKQELARRHLEPSVIELDS</sequence>
<dbReference type="PANTHER" id="PTHR47784">
    <property type="entry name" value="STEROL UPTAKE CONTROL PROTEIN 2"/>
    <property type="match status" value="1"/>
</dbReference>
<evidence type="ECO:0000313" key="4">
    <source>
        <dbReference type="Proteomes" id="UP000076584"/>
    </source>
</evidence>
<dbReference type="GO" id="GO:0008270">
    <property type="term" value="F:zinc ion binding"/>
    <property type="evidence" value="ECO:0007669"/>
    <property type="project" value="InterPro"/>
</dbReference>
<feature type="region of interest" description="Disordered" evidence="2">
    <location>
        <begin position="1"/>
        <end position="35"/>
    </location>
</feature>
<feature type="region of interest" description="Disordered" evidence="2">
    <location>
        <begin position="84"/>
        <end position="105"/>
    </location>
</feature>
<dbReference type="GO" id="GO:0001228">
    <property type="term" value="F:DNA-binding transcription activator activity, RNA polymerase II-specific"/>
    <property type="evidence" value="ECO:0007669"/>
    <property type="project" value="TreeGrafter"/>
</dbReference>
<protein>
    <submittedName>
        <fullName evidence="3">C6 transcription factor</fullName>
    </submittedName>
</protein>
<dbReference type="CDD" id="cd00067">
    <property type="entry name" value="GAL4"/>
    <property type="match status" value="1"/>
</dbReference>
<comment type="caution">
    <text evidence="3">The sequence shown here is derived from an EMBL/GenBank/DDBJ whole genome shotgun (WGS) entry which is preliminary data.</text>
</comment>
<dbReference type="Proteomes" id="UP000076584">
    <property type="component" value="Unassembled WGS sequence"/>
</dbReference>
<dbReference type="AlphaFoldDB" id="A0A167B0V5"/>
<dbReference type="PANTHER" id="PTHR47784:SF5">
    <property type="entry name" value="STEROL UPTAKE CONTROL PROTEIN 2"/>
    <property type="match status" value="1"/>
</dbReference>
<dbReference type="InterPro" id="IPR053157">
    <property type="entry name" value="Sterol_Uptake_Regulator"/>
</dbReference>
<name>A0A167B0V5_COLIC</name>
<dbReference type="STRING" id="1573173.A0A167B0V5"/>
<gene>
    <name evidence="3" type="ORF">CI238_09187</name>
</gene>
<reference evidence="3 4" key="1">
    <citation type="submission" date="2015-06" db="EMBL/GenBank/DDBJ databases">
        <title>Survival trade-offs in plant roots during colonization by closely related pathogenic and mutualistic fungi.</title>
        <authorList>
            <person name="Hacquard S."/>
            <person name="Kracher B."/>
            <person name="Hiruma K."/>
            <person name="Weinman A."/>
            <person name="Muench P."/>
            <person name="Garrido Oter R."/>
            <person name="Ver Loren van Themaat E."/>
            <person name="Dallerey J.-F."/>
            <person name="Damm U."/>
            <person name="Henrissat B."/>
            <person name="Lespinet O."/>
            <person name="Thon M."/>
            <person name="Kemen E."/>
            <person name="McHardy A.C."/>
            <person name="Schulze-Lefert P."/>
            <person name="O'Connell R.J."/>
        </authorList>
    </citation>
    <scope>NUCLEOTIDE SEQUENCE [LARGE SCALE GENOMIC DNA]</scope>
    <source>
        <strain evidence="3 4">MAFF 238704</strain>
    </source>
</reference>
<dbReference type="InterPro" id="IPR001138">
    <property type="entry name" value="Zn2Cys6_DnaBD"/>
</dbReference>
<organism evidence="3 4">
    <name type="scientific">Colletotrichum incanum</name>
    <name type="common">Soybean anthracnose fungus</name>
    <dbReference type="NCBI Taxonomy" id="1573173"/>
    <lineage>
        <taxon>Eukaryota</taxon>
        <taxon>Fungi</taxon>
        <taxon>Dikarya</taxon>
        <taxon>Ascomycota</taxon>
        <taxon>Pezizomycotina</taxon>
        <taxon>Sordariomycetes</taxon>
        <taxon>Hypocreomycetidae</taxon>
        <taxon>Glomerellales</taxon>
        <taxon>Glomerellaceae</taxon>
        <taxon>Colletotrichum</taxon>
        <taxon>Colletotrichum spaethianum species complex</taxon>
    </lineage>
</organism>
<evidence type="ECO:0000256" key="1">
    <source>
        <dbReference type="ARBA" id="ARBA00023242"/>
    </source>
</evidence>
<keyword evidence="4" id="KW-1185">Reference proteome</keyword>
<dbReference type="EMBL" id="LFIW01001810">
    <property type="protein sequence ID" value="KZL80759.1"/>
    <property type="molecule type" value="Genomic_DNA"/>
</dbReference>